<comment type="caution">
    <text evidence="2">The sequence shown here is derived from an EMBL/GenBank/DDBJ whole genome shotgun (WGS) entry which is preliminary data.</text>
</comment>
<dbReference type="Proteomes" id="UP000310108">
    <property type="component" value="Unassembled WGS sequence"/>
</dbReference>
<dbReference type="STRING" id="1306861.A0A4U6XC42"/>
<proteinExistence type="predicted"/>
<feature type="compositionally biased region" description="Gly residues" evidence="1">
    <location>
        <begin position="249"/>
        <end position="258"/>
    </location>
</feature>
<dbReference type="EMBL" id="PJEX01000192">
    <property type="protein sequence ID" value="TKW53298.1"/>
    <property type="molecule type" value="Genomic_DNA"/>
</dbReference>
<keyword evidence="3" id="KW-1185">Reference proteome</keyword>
<reference evidence="2 3" key="1">
    <citation type="journal article" date="2019" name="PLoS ONE">
        <title>Comparative genome analysis indicates high evolutionary potential of pathogenicity genes in Colletotrichum tanaceti.</title>
        <authorList>
            <person name="Lelwala R.V."/>
            <person name="Korhonen P.K."/>
            <person name="Young N.D."/>
            <person name="Scott J.B."/>
            <person name="Ades P.A."/>
            <person name="Gasser R.B."/>
            <person name="Taylor P.W.J."/>
        </authorList>
    </citation>
    <scope>NUCLEOTIDE SEQUENCE [LARGE SCALE GENOMIC DNA]</scope>
    <source>
        <strain evidence="2">BRIP57314</strain>
    </source>
</reference>
<evidence type="ECO:0000313" key="3">
    <source>
        <dbReference type="Proteomes" id="UP000310108"/>
    </source>
</evidence>
<dbReference type="AlphaFoldDB" id="A0A4U6XC42"/>
<feature type="region of interest" description="Disordered" evidence="1">
    <location>
        <begin position="246"/>
        <end position="272"/>
    </location>
</feature>
<protein>
    <submittedName>
        <fullName evidence="2">Uncharacterized protein</fullName>
    </submittedName>
</protein>
<name>A0A4U6XC42_9PEZI</name>
<sequence length="320" mass="33829">MPMNSKKPERKTYFILRSTDYKPDVLIQLGQLIEDPRAPYRRIAPPTRPYPADAVHVSLRNDWSLDRSKGAAGELGVFAQFLAVVTAEASARASDELTQSWSAARLETAFLELGSDRESDYVTASVREAAVQKRLTREGSFRKTVLGKKVLYMITGVKIAKGPGQVSCGASRATGGAVKLGADPGTGTGGMVTAGVQGGLDRSSSIVESSTPDGDFVFAYRLRKVHVGFGSNKSLLGNDVSGAELHGHGAAGGGGGGISDTSSEEESDEEVPEEVVVDVDELDKVLIEKEDFGDSLPARNKKIDGLDEVDGGGCLVIVAK</sequence>
<feature type="compositionally biased region" description="Acidic residues" evidence="1">
    <location>
        <begin position="262"/>
        <end position="272"/>
    </location>
</feature>
<organism evidence="2 3">
    <name type="scientific">Colletotrichum tanaceti</name>
    <dbReference type="NCBI Taxonomy" id="1306861"/>
    <lineage>
        <taxon>Eukaryota</taxon>
        <taxon>Fungi</taxon>
        <taxon>Dikarya</taxon>
        <taxon>Ascomycota</taxon>
        <taxon>Pezizomycotina</taxon>
        <taxon>Sordariomycetes</taxon>
        <taxon>Hypocreomycetidae</taxon>
        <taxon>Glomerellales</taxon>
        <taxon>Glomerellaceae</taxon>
        <taxon>Colletotrichum</taxon>
        <taxon>Colletotrichum destructivum species complex</taxon>
    </lineage>
</organism>
<accession>A0A4U6XC42</accession>
<evidence type="ECO:0000256" key="1">
    <source>
        <dbReference type="SAM" id="MobiDB-lite"/>
    </source>
</evidence>
<evidence type="ECO:0000313" key="2">
    <source>
        <dbReference type="EMBL" id="TKW53298.1"/>
    </source>
</evidence>
<gene>
    <name evidence="2" type="ORF">CTA1_2348</name>
</gene>